<accession>A0ABS1WH30</accession>
<evidence type="ECO:0000313" key="6">
    <source>
        <dbReference type="EMBL" id="MBL7558431.1"/>
    </source>
</evidence>
<dbReference type="PANTHER" id="PTHR40980:SF4">
    <property type="entry name" value="TONB-DEPENDENT RECEPTOR-LIKE BETA-BARREL DOMAIN-CONTAINING PROTEIN"/>
    <property type="match status" value="1"/>
</dbReference>
<gene>
    <name evidence="6" type="ORF">JAO71_01345</name>
</gene>
<dbReference type="InterPro" id="IPR008969">
    <property type="entry name" value="CarboxyPept-like_regulatory"/>
</dbReference>
<dbReference type="EMBL" id="JAEMEF010000001">
    <property type="protein sequence ID" value="MBL7558431.1"/>
    <property type="molecule type" value="Genomic_DNA"/>
</dbReference>
<dbReference type="SUPFAM" id="SSF49464">
    <property type="entry name" value="Carboxypeptidase regulatory domain-like"/>
    <property type="match status" value="1"/>
</dbReference>
<dbReference type="InterPro" id="IPR036942">
    <property type="entry name" value="Beta-barrel_TonB_sf"/>
</dbReference>
<dbReference type="InterPro" id="IPR041700">
    <property type="entry name" value="OMP_b-brl_3"/>
</dbReference>
<dbReference type="Pfam" id="PF13620">
    <property type="entry name" value="CarboxypepD_reg"/>
    <property type="match status" value="1"/>
</dbReference>
<evidence type="ECO:0000259" key="5">
    <source>
        <dbReference type="Pfam" id="PF14905"/>
    </source>
</evidence>
<protein>
    <submittedName>
        <fullName evidence="6">TonB-dependent receptor</fullName>
    </submittedName>
</protein>
<keyword evidence="3" id="KW-0998">Cell outer membrane</keyword>
<name>A0ABS1WH30_9FLAO</name>
<evidence type="ECO:0000256" key="1">
    <source>
        <dbReference type="ARBA" id="ARBA00004442"/>
    </source>
</evidence>
<dbReference type="PANTHER" id="PTHR40980">
    <property type="entry name" value="PLUG DOMAIN-CONTAINING PROTEIN"/>
    <property type="match status" value="1"/>
</dbReference>
<evidence type="ECO:0000256" key="2">
    <source>
        <dbReference type="ARBA" id="ARBA00023136"/>
    </source>
</evidence>
<sequence>MNRFNFLLFLCISVTGFAQDLTISGQVVDSNNTPIAYANAILYNADASEIISGSSTDDAGQYNITSLQSGSYTLKVSYVGCDSKSQNITLDSSQSVATIILSPSTETLGEVTVNVKKPTFTKQVDRLVFNVENTALIEGTVLDVLKSTPGVLVMNGDIMVKNTNPTIYINDRKVNLSASELSTLLDNSSANSIQKVEVITNPPAKYDASSGVVLKIIMGKNLIMGYRGVVNTSYTQGVFPRYTGGLSQFYKTNKLNINLNYNYKHSKVNRNNIEEITYQNNDIFSQFWKTDLNRNTTSKTHNANLNFDYFIDDNNTLSLTSNVLYLPYFDYNTKGNTVVNDLQGTDNYNFRSHNSSQDDKYNIGTDLDYKLKFTDQSKLSINAHYTKYDYQRNQHVNSDYYFQDPTSDFSTGFKTLNNQTTEILSSKLDYDLALDDSANLAMGIKMSNIKTYSDITQFDIDQTTGNQTLNTANTNAFDYDESVFAGYISYDKSWDKWSVSGGLRLEQTNIEGFSPETNTTNIQDYLEWFPKFNISWEAFDKASLHASFSRFIQRPKYTNLNPFNFFLNDNTIVTGNPDLRPSFTTYSTIGTTINNSFTIEAYYKTISNQIVELPIQDNAANLFVFSPTNIKSINEYGLDFLADLYISNKYSVYFLNSIYNHDLDVDYNNQTYNFNQWINYSELSSSFSMLKDNSLSVNLSLAYSTKFLQGTVFGDSFLFSNLSLSKKVLNNKGSVSLMFSDIPNLQDIGSRSRFANQNNYVFHDLDTRYVKLGFSYKFGNTTLQTNQNTKSHTERNRLK</sequence>
<dbReference type="RefSeq" id="WP_202998503.1">
    <property type="nucleotide sequence ID" value="NZ_JAEMEF010000001.1"/>
</dbReference>
<dbReference type="SUPFAM" id="SSF56935">
    <property type="entry name" value="Porins"/>
    <property type="match status" value="1"/>
</dbReference>
<dbReference type="Gene3D" id="2.60.40.1120">
    <property type="entry name" value="Carboxypeptidase-like, regulatory domain"/>
    <property type="match status" value="1"/>
</dbReference>
<dbReference type="Gene3D" id="2.40.170.20">
    <property type="entry name" value="TonB-dependent receptor, beta-barrel domain"/>
    <property type="match status" value="1"/>
</dbReference>
<organism evidence="6 7">
    <name type="scientific">Olleya sediminilitoris</name>
    <dbReference type="NCBI Taxonomy" id="2795739"/>
    <lineage>
        <taxon>Bacteria</taxon>
        <taxon>Pseudomonadati</taxon>
        <taxon>Bacteroidota</taxon>
        <taxon>Flavobacteriia</taxon>
        <taxon>Flavobacteriales</taxon>
        <taxon>Flavobacteriaceae</taxon>
    </lineage>
</organism>
<feature type="signal peptide" evidence="4">
    <location>
        <begin position="1"/>
        <end position="18"/>
    </location>
</feature>
<comment type="caution">
    <text evidence="6">The sequence shown here is derived from an EMBL/GenBank/DDBJ whole genome shotgun (WGS) entry which is preliminary data.</text>
</comment>
<evidence type="ECO:0000313" key="7">
    <source>
        <dbReference type="Proteomes" id="UP000605013"/>
    </source>
</evidence>
<keyword evidence="2" id="KW-0472">Membrane</keyword>
<keyword evidence="4" id="KW-0732">Signal</keyword>
<evidence type="ECO:0000256" key="3">
    <source>
        <dbReference type="ARBA" id="ARBA00023237"/>
    </source>
</evidence>
<evidence type="ECO:0000256" key="4">
    <source>
        <dbReference type="SAM" id="SignalP"/>
    </source>
</evidence>
<proteinExistence type="predicted"/>
<dbReference type="Pfam" id="PF14905">
    <property type="entry name" value="OMP_b-brl_3"/>
    <property type="match status" value="1"/>
</dbReference>
<keyword evidence="7" id="KW-1185">Reference proteome</keyword>
<feature type="chain" id="PRO_5045126888" evidence="4">
    <location>
        <begin position="19"/>
        <end position="799"/>
    </location>
</feature>
<keyword evidence="6" id="KW-0675">Receptor</keyword>
<dbReference type="Proteomes" id="UP000605013">
    <property type="component" value="Unassembled WGS sequence"/>
</dbReference>
<reference evidence="6 7" key="1">
    <citation type="submission" date="2020-12" db="EMBL/GenBank/DDBJ databases">
        <title>Olleya sediminilitoris sp. nov., isolated from a tidal flat.</title>
        <authorList>
            <person name="Park S."/>
            <person name="Yoon J.-H."/>
        </authorList>
    </citation>
    <scope>NUCLEOTIDE SEQUENCE [LARGE SCALE GENOMIC DNA]</scope>
    <source>
        <strain evidence="6 7">YSTF-M6</strain>
    </source>
</reference>
<feature type="domain" description="Outer membrane protein beta-barrel" evidence="5">
    <location>
        <begin position="373"/>
        <end position="776"/>
    </location>
</feature>
<comment type="subcellular location">
    <subcellularLocation>
        <location evidence="1">Cell outer membrane</location>
    </subcellularLocation>
</comment>